<feature type="domain" description="Endonuclease/exonuclease/phosphatase" evidence="1">
    <location>
        <begin position="38"/>
        <end position="287"/>
    </location>
</feature>
<reference evidence="2" key="1">
    <citation type="submission" date="2018-05" db="EMBL/GenBank/DDBJ databases">
        <authorList>
            <person name="Lanie J.A."/>
            <person name="Ng W.-L."/>
            <person name="Kazmierczak K.M."/>
            <person name="Andrzejewski T.M."/>
            <person name="Davidsen T.M."/>
            <person name="Wayne K.J."/>
            <person name="Tettelin H."/>
            <person name="Glass J.I."/>
            <person name="Rusch D."/>
            <person name="Podicherti R."/>
            <person name="Tsui H.-C.T."/>
            <person name="Winkler M.E."/>
        </authorList>
    </citation>
    <scope>NUCLEOTIDE SEQUENCE</scope>
</reference>
<sequence>MKIFDKLIFSTVLILTAILSAQDFEDLYFGTDSTFEILTWNIEWFPKNGQTTVDYVTAIIQALDVDVLAIQEVDDTDMFDQMLDNLTDYEGYYESAWFAGLAYIYKTDVVEINEIYEIYTTSPYWSPFPRSPMVMDMNFMGQNFIIINNHFKCCGDGYLDPDDSGDEETRRYIASNLLKEYIDTHFSNNNVIVLGDLNDILTDNPENNAFQMILDDPENYLFADMEIAEGPSSGWSYPTWPSHLDHILITNELFDELENNNSDVQTIKIDEYCDGGWYEYDQNVSDHRPVGLKVEFNSMTAVEYTEGWNLVGLPLIVDDGDYQIQFPDAVEGTLYSFNGSYDPEETLIQGNGYWLRFNNTGTTTITGIPVTELSLSLSAGWNLISSISTPVEIGAIIDPDNIIINGTIYGFDSGYVAADELIPGGGYWVRANNSGNIVLMSE</sequence>
<dbReference type="GO" id="GO:0003824">
    <property type="term" value="F:catalytic activity"/>
    <property type="evidence" value="ECO:0007669"/>
    <property type="project" value="InterPro"/>
</dbReference>
<evidence type="ECO:0000313" key="2">
    <source>
        <dbReference type="EMBL" id="SVB01546.1"/>
    </source>
</evidence>
<protein>
    <recommendedName>
        <fullName evidence="1">Endonuclease/exonuclease/phosphatase domain-containing protein</fullName>
    </recommendedName>
</protein>
<evidence type="ECO:0000259" key="1">
    <source>
        <dbReference type="Pfam" id="PF03372"/>
    </source>
</evidence>
<dbReference type="EMBL" id="UINC01025626">
    <property type="protein sequence ID" value="SVB01546.1"/>
    <property type="molecule type" value="Genomic_DNA"/>
</dbReference>
<dbReference type="PANTHER" id="PTHR42834:SF1">
    <property type="entry name" value="ENDONUCLEASE_EXONUCLEASE_PHOSPHATASE FAMILY PROTEIN (AFU_ORTHOLOGUE AFUA_3G09210)"/>
    <property type="match status" value="1"/>
</dbReference>
<dbReference type="Gene3D" id="3.60.10.10">
    <property type="entry name" value="Endonuclease/exonuclease/phosphatase"/>
    <property type="match status" value="1"/>
</dbReference>
<organism evidence="2">
    <name type="scientific">marine metagenome</name>
    <dbReference type="NCBI Taxonomy" id="408172"/>
    <lineage>
        <taxon>unclassified sequences</taxon>
        <taxon>metagenomes</taxon>
        <taxon>ecological metagenomes</taxon>
    </lineage>
</organism>
<proteinExistence type="predicted"/>
<dbReference type="SUPFAM" id="SSF56219">
    <property type="entry name" value="DNase I-like"/>
    <property type="match status" value="1"/>
</dbReference>
<dbReference type="InterPro" id="IPR005135">
    <property type="entry name" value="Endo/exonuclease/phosphatase"/>
</dbReference>
<dbReference type="InterPro" id="IPR036691">
    <property type="entry name" value="Endo/exonu/phosph_ase_sf"/>
</dbReference>
<dbReference type="AlphaFoldDB" id="A0A382AJ65"/>
<dbReference type="Pfam" id="PF03372">
    <property type="entry name" value="Exo_endo_phos"/>
    <property type="match status" value="1"/>
</dbReference>
<accession>A0A382AJ65</accession>
<name>A0A382AJ65_9ZZZZ</name>
<gene>
    <name evidence="2" type="ORF">METZ01_LOCUS154400</name>
</gene>
<dbReference type="PANTHER" id="PTHR42834">
    <property type="entry name" value="ENDONUCLEASE/EXONUCLEASE/PHOSPHATASE FAMILY PROTEIN (AFU_ORTHOLOGUE AFUA_3G09210)"/>
    <property type="match status" value="1"/>
</dbReference>